<keyword evidence="2" id="KW-1185">Reference proteome</keyword>
<evidence type="ECO:0000313" key="2">
    <source>
        <dbReference type="Proteomes" id="UP001213681"/>
    </source>
</evidence>
<dbReference type="Proteomes" id="UP001213681">
    <property type="component" value="Unassembled WGS sequence"/>
</dbReference>
<proteinExistence type="predicted"/>
<dbReference type="GeneID" id="81601593"/>
<dbReference type="AlphaFoldDB" id="A0AAD6C3B4"/>
<reference evidence="1" key="2">
    <citation type="journal article" date="2023" name="IMA Fungus">
        <title>Comparative genomic study of the Penicillium genus elucidates a diverse pangenome and 15 lateral gene transfer events.</title>
        <authorList>
            <person name="Petersen C."/>
            <person name="Sorensen T."/>
            <person name="Nielsen M.R."/>
            <person name="Sondergaard T.E."/>
            <person name="Sorensen J.L."/>
            <person name="Fitzpatrick D.A."/>
            <person name="Frisvad J.C."/>
            <person name="Nielsen K.L."/>
        </authorList>
    </citation>
    <scope>NUCLEOTIDE SEQUENCE</scope>
    <source>
        <strain evidence="1">IBT 16125</strain>
    </source>
</reference>
<name>A0AAD6C3B4_9EURO</name>
<comment type="caution">
    <text evidence="1">The sequence shown here is derived from an EMBL/GenBank/DDBJ whole genome shotgun (WGS) entry which is preliminary data.</text>
</comment>
<gene>
    <name evidence="1" type="ORF">N7458_007968</name>
</gene>
<protein>
    <submittedName>
        <fullName evidence="1">Uncharacterized protein</fullName>
    </submittedName>
</protein>
<dbReference type="EMBL" id="JAPVEA010000007">
    <property type="protein sequence ID" value="KAJ5444096.1"/>
    <property type="molecule type" value="Genomic_DNA"/>
</dbReference>
<sequence length="273" mass="30705">MSVYDLSFSFGKPGTYTLDHTEGHYSQRMPNRYYEWIAKRPIKAIKNLACDAHDNIFMVWTPDNRTLVCKSHLDPIYLPLQRFLTKEGDVICRVQFGPVVGEYFVSSEKTGKCQWISQQLDRDMVNETGRFKMCSLGIYDTYVAIFADGSAKWSLGDEYPGLLKILKRIQQGDLVFVALNPYRANEFFVALADGIVHIRASALVEKHVLDILAQYPNLTVVTSDVIKYNRTVSGDQGLLTKSRTKDFVKFIAKNVAGGVISSAVAATFSCTVM</sequence>
<evidence type="ECO:0000313" key="1">
    <source>
        <dbReference type="EMBL" id="KAJ5444096.1"/>
    </source>
</evidence>
<reference evidence="1" key="1">
    <citation type="submission" date="2022-12" db="EMBL/GenBank/DDBJ databases">
        <authorList>
            <person name="Petersen C."/>
        </authorList>
    </citation>
    <scope>NUCLEOTIDE SEQUENCE</scope>
    <source>
        <strain evidence="1">IBT 16125</strain>
    </source>
</reference>
<accession>A0AAD6C3B4</accession>
<dbReference type="RefSeq" id="XP_056764176.1">
    <property type="nucleotide sequence ID" value="XM_056911350.1"/>
</dbReference>
<organism evidence="1 2">
    <name type="scientific">Penicillium daleae</name>
    <dbReference type="NCBI Taxonomy" id="63821"/>
    <lineage>
        <taxon>Eukaryota</taxon>
        <taxon>Fungi</taxon>
        <taxon>Dikarya</taxon>
        <taxon>Ascomycota</taxon>
        <taxon>Pezizomycotina</taxon>
        <taxon>Eurotiomycetes</taxon>
        <taxon>Eurotiomycetidae</taxon>
        <taxon>Eurotiales</taxon>
        <taxon>Aspergillaceae</taxon>
        <taxon>Penicillium</taxon>
    </lineage>
</organism>